<comment type="similarity">
    <text evidence="2">Belongs to the Nudix hydrolase family.</text>
</comment>
<feature type="domain" description="Nudix hydrolase" evidence="22">
    <location>
        <begin position="1"/>
        <end position="130"/>
    </location>
</feature>
<evidence type="ECO:0000256" key="5">
    <source>
        <dbReference type="ARBA" id="ARBA00022801"/>
    </source>
</evidence>
<dbReference type="Pfam" id="PF00293">
    <property type="entry name" value="NUDIX"/>
    <property type="match status" value="1"/>
</dbReference>
<comment type="catalytic activity">
    <reaction evidence="7">
        <text>8-oxo-dATP + H2O = 8-oxo-dAMP + diphosphate + H(+)</text>
        <dbReference type="Rhea" id="RHEA:65396"/>
        <dbReference type="ChEBI" id="CHEBI:15377"/>
        <dbReference type="ChEBI" id="CHEBI:15378"/>
        <dbReference type="ChEBI" id="CHEBI:33019"/>
        <dbReference type="ChEBI" id="CHEBI:71361"/>
        <dbReference type="ChEBI" id="CHEBI:172871"/>
    </reaction>
    <physiologicalReaction direction="left-to-right" evidence="7">
        <dbReference type="Rhea" id="RHEA:65397"/>
    </physiologicalReaction>
</comment>
<evidence type="ECO:0000256" key="4">
    <source>
        <dbReference type="ARBA" id="ARBA00022723"/>
    </source>
</evidence>
<evidence type="ECO:0000256" key="10">
    <source>
        <dbReference type="ARBA" id="ARBA00024596"/>
    </source>
</evidence>
<dbReference type="GO" id="GO:0008413">
    <property type="term" value="F:8-oxo-7,8-dihydroguanosine triphosphate pyrophosphatase activity"/>
    <property type="evidence" value="ECO:0007669"/>
    <property type="project" value="InterPro"/>
</dbReference>
<dbReference type="GO" id="GO:0042262">
    <property type="term" value="P:DNA protection"/>
    <property type="evidence" value="ECO:0007669"/>
    <property type="project" value="InterPro"/>
</dbReference>
<comment type="function">
    <text evidence="21">Oxidized purine nucleoside triphosphate hydrolase which is a prominent sanitizer of the oxidized nucleotide pool. Catalyzes the hydrolysis of 2-oxo-dATP (2-hydroxy-dATP) into 2-oxo-dAMP. Also has a significant hydrolase activity toward 2-oxo-ATP, 8-oxo-dGTP and 8-oxo-dATP. Through the hydrolysis of oxidized purine nucleoside triphosphates, prevents their incorporation into DNA and the subsequent transversions A:T to C:G and G:C to T:A. Also catalyzes the hydrolysis of methylated purine nucleoside triphosphate preventing their integration into DNA. Through this antimutagenic activity protects cells from oxidative stress.</text>
</comment>
<dbReference type="AlphaFoldDB" id="A0A1G2LCP4"/>
<evidence type="ECO:0000256" key="18">
    <source>
        <dbReference type="ARBA" id="ARBA00048002"/>
    </source>
</evidence>
<comment type="catalytic activity">
    <reaction evidence="20">
        <text>N(6)-methyl-dATP + H2O = N(6)-methyl-dAMP + diphosphate + H(+)</text>
        <dbReference type="Rhea" id="RHEA:67604"/>
        <dbReference type="ChEBI" id="CHEBI:15377"/>
        <dbReference type="ChEBI" id="CHEBI:15378"/>
        <dbReference type="ChEBI" id="CHEBI:33019"/>
        <dbReference type="ChEBI" id="CHEBI:169976"/>
        <dbReference type="ChEBI" id="CHEBI:172872"/>
    </reaction>
    <physiologicalReaction direction="left-to-right" evidence="20">
        <dbReference type="Rhea" id="RHEA:67605"/>
    </physiologicalReaction>
</comment>
<comment type="catalytic activity">
    <reaction evidence="8">
        <text>2-oxo-dATP + H2O = 2-oxo-dAMP + diphosphate + H(+)</text>
        <dbReference type="Rhea" id="RHEA:31583"/>
        <dbReference type="ChEBI" id="CHEBI:15377"/>
        <dbReference type="ChEBI" id="CHEBI:15378"/>
        <dbReference type="ChEBI" id="CHEBI:33019"/>
        <dbReference type="ChEBI" id="CHEBI:63212"/>
        <dbReference type="ChEBI" id="CHEBI:77897"/>
        <dbReference type="EC" id="3.6.1.56"/>
    </reaction>
    <physiologicalReaction direction="left-to-right" evidence="8">
        <dbReference type="Rhea" id="RHEA:31584"/>
    </physiologicalReaction>
</comment>
<evidence type="ECO:0000256" key="16">
    <source>
        <dbReference type="ARBA" id="ARBA00031927"/>
    </source>
</evidence>
<evidence type="ECO:0000256" key="19">
    <source>
        <dbReference type="ARBA" id="ARBA00048894"/>
    </source>
</evidence>
<comment type="catalytic activity">
    <reaction evidence="18">
        <text>N(6)-methyl-ATP + H2O = N(6)-methyl-AMP + diphosphate + H(+)</text>
        <dbReference type="Rhea" id="RHEA:67608"/>
        <dbReference type="ChEBI" id="CHEBI:15377"/>
        <dbReference type="ChEBI" id="CHEBI:15378"/>
        <dbReference type="ChEBI" id="CHEBI:33019"/>
        <dbReference type="ChEBI" id="CHEBI:144842"/>
        <dbReference type="ChEBI" id="CHEBI:172873"/>
    </reaction>
    <physiologicalReaction direction="left-to-right" evidence="18">
        <dbReference type="Rhea" id="RHEA:67609"/>
    </physiologicalReaction>
</comment>
<comment type="catalytic activity">
    <reaction evidence="9">
        <text>8-oxo-dGTP + H2O = 8-oxo-dGMP + diphosphate + H(+)</text>
        <dbReference type="Rhea" id="RHEA:31575"/>
        <dbReference type="ChEBI" id="CHEBI:15377"/>
        <dbReference type="ChEBI" id="CHEBI:15378"/>
        <dbReference type="ChEBI" id="CHEBI:33019"/>
        <dbReference type="ChEBI" id="CHEBI:63224"/>
        <dbReference type="ChEBI" id="CHEBI:77896"/>
    </reaction>
    <physiologicalReaction direction="left-to-right" evidence="9">
        <dbReference type="Rhea" id="RHEA:31576"/>
    </physiologicalReaction>
</comment>
<dbReference type="EMBL" id="MHQS01000003">
    <property type="protein sequence ID" value="OHA09406.1"/>
    <property type="molecule type" value="Genomic_DNA"/>
</dbReference>
<dbReference type="InterPro" id="IPR015797">
    <property type="entry name" value="NUDIX_hydrolase-like_dom_sf"/>
</dbReference>
<keyword evidence="5" id="KW-0378">Hydrolase</keyword>
<evidence type="ECO:0000256" key="7">
    <source>
        <dbReference type="ARBA" id="ARBA00024448"/>
    </source>
</evidence>
<gene>
    <name evidence="23" type="ORF">A3B37_02490</name>
</gene>
<name>A0A1G2LCP4_9BACT</name>
<organism evidence="23 24">
    <name type="scientific">Candidatus Sungbacteria bacterium RIFCSPLOWO2_01_FULL_59_16</name>
    <dbReference type="NCBI Taxonomy" id="1802280"/>
    <lineage>
        <taxon>Bacteria</taxon>
        <taxon>Candidatus Sungiibacteriota</taxon>
    </lineage>
</organism>
<dbReference type="PROSITE" id="PS51462">
    <property type="entry name" value="NUDIX"/>
    <property type="match status" value="1"/>
</dbReference>
<evidence type="ECO:0000256" key="14">
    <source>
        <dbReference type="ARBA" id="ARBA00030634"/>
    </source>
</evidence>
<dbReference type="STRING" id="1802280.A3B37_02490"/>
<evidence type="ECO:0000256" key="13">
    <source>
        <dbReference type="ARBA" id="ARBA00029673"/>
    </source>
</evidence>
<evidence type="ECO:0000256" key="1">
    <source>
        <dbReference type="ARBA" id="ARBA00001946"/>
    </source>
</evidence>
<evidence type="ECO:0000256" key="12">
    <source>
        <dbReference type="ARBA" id="ARBA00026218"/>
    </source>
</evidence>
<dbReference type="GO" id="GO:0046872">
    <property type="term" value="F:metal ion binding"/>
    <property type="evidence" value="ECO:0007669"/>
    <property type="project" value="UniProtKB-KW"/>
</dbReference>
<comment type="catalytic activity">
    <reaction evidence="10">
        <text>2-oxo-ATP + H2O = 2-oxo-AMP + diphosphate + H(+)</text>
        <dbReference type="Rhea" id="RHEA:67392"/>
        <dbReference type="ChEBI" id="CHEBI:15377"/>
        <dbReference type="ChEBI" id="CHEBI:15378"/>
        <dbReference type="ChEBI" id="CHEBI:33019"/>
        <dbReference type="ChEBI" id="CHEBI:71395"/>
        <dbReference type="ChEBI" id="CHEBI:172878"/>
    </reaction>
    <physiologicalReaction direction="left-to-right" evidence="10">
        <dbReference type="Rhea" id="RHEA:67393"/>
    </physiologicalReaction>
</comment>
<dbReference type="InterPro" id="IPR000086">
    <property type="entry name" value="NUDIX_hydrolase_dom"/>
</dbReference>
<evidence type="ECO:0000256" key="11">
    <source>
        <dbReference type="ARBA" id="ARBA00026103"/>
    </source>
</evidence>
<evidence type="ECO:0000256" key="9">
    <source>
        <dbReference type="ARBA" id="ARBA00024486"/>
    </source>
</evidence>
<evidence type="ECO:0000313" key="23">
    <source>
        <dbReference type="EMBL" id="OHA09406.1"/>
    </source>
</evidence>
<evidence type="ECO:0000256" key="21">
    <source>
        <dbReference type="ARBA" id="ARBA00053094"/>
    </source>
</evidence>
<keyword evidence="6" id="KW-0460">Magnesium</keyword>
<evidence type="ECO:0000256" key="6">
    <source>
        <dbReference type="ARBA" id="ARBA00022842"/>
    </source>
</evidence>
<evidence type="ECO:0000256" key="2">
    <source>
        <dbReference type="ARBA" id="ARBA00005582"/>
    </source>
</evidence>
<dbReference type="Gene3D" id="3.90.79.10">
    <property type="entry name" value="Nucleoside Triphosphate Pyrophosphohydrolase"/>
    <property type="match status" value="1"/>
</dbReference>
<sequence length="160" mass="17626">MHIICTNAFLVQEGFVLLGWKQRGVVTGLLNGFGGRVDFGEDTAAAARREFTQETGGAEVLDLTPKGVVTFTCEEGSTDSIAMHIFRATRLFGTPRDTPEMRGIRWRRINESLFSELPPGDQLWLPTVLEGGSVEGHIHSAEPGGRVIRHRLKLVEAVRV</sequence>
<dbReference type="GO" id="GO:0005737">
    <property type="term" value="C:cytoplasm"/>
    <property type="evidence" value="ECO:0007669"/>
    <property type="project" value="TreeGrafter"/>
</dbReference>
<dbReference type="PANTHER" id="PTHR43758:SF2">
    <property type="entry name" value="OXIDIZED PURINE NUCLEOSIDE TRIPHOSPHATE HYDROLASE"/>
    <property type="match status" value="1"/>
</dbReference>
<evidence type="ECO:0000256" key="3">
    <source>
        <dbReference type="ARBA" id="ARBA00011245"/>
    </source>
</evidence>
<keyword evidence="4" id="KW-0479">Metal-binding</keyword>
<dbReference type="EC" id="3.6.1.56" evidence="11"/>
<accession>A0A1G2LCP4</accession>
<dbReference type="GO" id="GO:0008828">
    <property type="term" value="F:dATP diphosphatase activity"/>
    <property type="evidence" value="ECO:0007669"/>
    <property type="project" value="UniProtKB-EC"/>
</dbReference>
<dbReference type="PRINTS" id="PR01403">
    <property type="entry name" value="8OXTPHPHTASE"/>
</dbReference>
<evidence type="ECO:0000259" key="22">
    <source>
        <dbReference type="PROSITE" id="PS51462"/>
    </source>
</evidence>
<evidence type="ECO:0000256" key="15">
    <source>
        <dbReference type="ARBA" id="ARBA00030682"/>
    </source>
</evidence>
<dbReference type="InterPro" id="IPR003563">
    <property type="entry name" value="8ODP"/>
</dbReference>
<comment type="cofactor">
    <cofactor evidence="1">
        <name>Mg(2+)</name>
        <dbReference type="ChEBI" id="CHEBI:18420"/>
    </cofactor>
</comment>
<dbReference type="Proteomes" id="UP000176705">
    <property type="component" value="Unassembled WGS sequence"/>
</dbReference>
<proteinExistence type="inferred from homology"/>
<comment type="subunit">
    <text evidence="3">Monomer.</text>
</comment>
<evidence type="ECO:0000256" key="20">
    <source>
        <dbReference type="ARBA" id="ARBA00049032"/>
    </source>
</evidence>
<dbReference type="SUPFAM" id="SSF55811">
    <property type="entry name" value="Nudix"/>
    <property type="match status" value="1"/>
</dbReference>
<comment type="catalytic activity">
    <reaction evidence="19">
        <text>O(6)-methyl-dGTP + H2O = O(6)-methyl-dGMP + diphosphate + H(+)</text>
        <dbReference type="Rhea" id="RHEA:67600"/>
        <dbReference type="ChEBI" id="CHEBI:15377"/>
        <dbReference type="ChEBI" id="CHEBI:15378"/>
        <dbReference type="ChEBI" id="CHEBI:33019"/>
        <dbReference type="ChEBI" id="CHEBI:169974"/>
        <dbReference type="ChEBI" id="CHEBI:169975"/>
    </reaction>
    <physiologicalReaction direction="left-to-right" evidence="19">
        <dbReference type="Rhea" id="RHEA:67601"/>
    </physiologicalReaction>
</comment>
<evidence type="ECO:0000256" key="17">
    <source>
        <dbReference type="ARBA" id="ARBA00032071"/>
    </source>
</evidence>
<evidence type="ECO:0000256" key="8">
    <source>
        <dbReference type="ARBA" id="ARBA00024459"/>
    </source>
</evidence>
<protein>
    <recommendedName>
        <fullName evidence="12">Oxidized purine nucleoside triphosphate hydrolase</fullName>
        <ecNumber evidence="11">3.6.1.56</ecNumber>
    </recommendedName>
    <alternativeName>
        <fullName evidence="16">2-hydroxy-dATP diphosphatase</fullName>
    </alternativeName>
    <alternativeName>
        <fullName evidence="15">7,8-dihydro-8-oxoguanine triphosphatase</fullName>
    </alternativeName>
    <alternativeName>
        <fullName evidence="14">8-oxo-dGTPase</fullName>
    </alternativeName>
    <alternativeName>
        <fullName evidence="17">Methylated purine nucleoside triphosphate hydrolase</fullName>
    </alternativeName>
    <alternativeName>
        <fullName evidence="13">Nucleoside diphosphate-linked moiety X motif 1</fullName>
    </alternativeName>
</protein>
<evidence type="ECO:0000313" key="24">
    <source>
        <dbReference type="Proteomes" id="UP000176705"/>
    </source>
</evidence>
<dbReference type="PANTHER" id="PTHR43758">
    <property type="entry name" value="7,8-DIHYDRO-8-OXOGUANINE TRIPHOSPHATASE"/>
    <property type="match status" value="1"/>
</dbReference>
<reference evidence="23 24" key="1">
    <citation type="journal article" date="2016" name="Nat. Commun.">
        <title>Thousands of microbial genomes shed light on interconnected biogeochemical processes in an aquifer system.</title>
        <authorList>
            <person name="Anantharaman K."/>
            <person name="Brown C.T."/>
            <person name="Hug L.A."/>
            <person name="Sharon I."/>
            <person name="Castelle C.J."/>
            <person name="Probst A.J."/>
            <person name="Thomas B.C."/>
            <person name="Singh A."/>
            <person name="Wilkins M.J."/>
            <person name="Karaoz U."/>
            <person name="Brodie E.L."/>
            <person name="Williams K.H."/>
            <person name="Hubbard S.S."/>
            <person name="Banfield J.F."/>
        </authorList>
    </citation>
    <scope>NUCLEOTIDE SEQUENCE [LARGE SCALE GENOMIC DNA]</scope>
</reference>
<comment type="caution">
    <text evidence="23">The sequence shown here is derived from an EMBL/GenBank/DDBJ whole genome shotgun (WGS) entry which is preliminary data.</text>
</comment>